<dbReference type="Ensembl" id="ENSHCOT00000010300.1">
    <property type="protein sequence ID" value="ENSHCOP00000002506.1"/>
    <property type="gene ID" value="ENSHCOG00000003666.1"/>
</dbReference>
<protein>
    <submittedName>
        <fullName evidence="8">BCL2 apoptosis regulator</fullName>
    </submittedName>
</protein>
<dbReference type="PANTHER" id="PTHR11256">
    <property type="entry name" value="BCL-2 RELATED"/>
    <property type="match status" value="1"/>
</dbReference>
<dbReference type="SUPFAM" id="SSF56854">
    <property type="entry name" value="Bcl-2 inhibitors of programmed cell death"/>
    <property type="match status" value="1"/>
</dbReference>
<dbReference type="Pfam" id="PF00452">
    <property type="entry name" value="Bcl-2"/>
    <property type="match status" value="1"/>
</dbReference>
<feature type="domain" description="Apoptosis regulator Bcl-2 family BH4" evidence="7">
    <location>
        <begin position="6"/>
        <end position="25"/>
    </location>
</feature>
<evidence type="ECO:0000256" key="3">
    <source>
        <dbReference type="ARBA" id="ARBA00022703"/>
    </source>
</evidence>
<keyword evidence="3 5" id="KW-0053">Apoptosis</keyword>
<dbReference type="InterPro" id="IPR020717">
    <property type="entry name" value="Bcl2_BH1_motif_CS"/>
</dbReference>
<dbReference type="PROSITE" id="PS01258">
    <property type="entry name" value="BH2"/>
    <property type="match status" value="1"/>
</dbReference>
<keyword evidence="6" id="KW-0812">Transmembrane</keyword>
<evidence type="ECO:0000256" key="5">
    <source>
        <dbReference type="PROSITE-ProRule" id="PRU00025"/>
    </source>
</evidence>
<evidence type="ECO:0000313" key="8">
    <source>
        <dbReference type="Ensembl" id="ENSHCOP00000002506.1"/>
    </source>
</evidence>
<evidence type="ECO:0000256" key="6">
    <source>
        <dbReference type="SAM" id="Phobius"/>
    </source>
</evidence>
<dbReference type="GO" id="GO:0001836">
    <property type="term" value="P:release of cytochrome c from mitochondria"/>
    <property type="evidence" value="ECO:0007669"/>
    <property type="project" value="TreeGrafter"/>
</dbReference>
<dbReference type="GO" id="GO:0008630">
    <property type="term" value="P:intrinsic apoptotic signaling pathway in response to DNA damage"/>
    <property type="evidence" value="ECO:0007669"/>
    <property type="project" value="TreeGrafter"/>
</dbReference>
<comment type="subcellular location">
    <subcellularLocation>
        <location evidence="1">Membrane</location>
    </subcellularLocation>
</comment>
<proteinExistence type="inferred from homology"/>
<dbReference type="PRINTS" id="PR01862">
    <property type="entry name" value="BCL2FAMILY"/>
</dbReference>
<keyword evidence="9" id="KW-1185">Reference proteome</keyword>
<dbReference type="SMART" id="SM00337">
    <property type="entry name" value="BCL"/>
    <property type="match status" value="1"/>
</dbReference>
<dbReference type="PROSITE" id="PS01080">
    <property type="entry name" value="BH1"/>
    <property type="match status" value="1"/>
</dbReference>
<evidence type="ECO:0000256" key="1">
    <source>
        <dbReference type="ARBA" id="ARBA00004370"/>
    </source>
</evidence>
<dbReference type="InterPro" id="IPR020726">
    <property type="entry name" value="Bcl2_BH2_motif_CS"/>
</dbReference>
<dbReference type="PRINTS" id="PR01864">
    <property type="entry name" value="APOPREGBCLX"/>
</dbReference>
<dbReference type="InterPro" id="IPR003093">
    <property type="entry name" value="Bcl2_BH4"/>
</dbReference>
<feature type="transmembrane region" description="Helical" evidence="6">
    <location>
        <begin position="205"/>
        <end position="223"/>
    </location>
</feature>
<feature type="short sequence motif" description="BH4" evidence="5">
    <location>
        <begin position="6"/>
        <end position="25"/>
    </location>
</feature>
<dbReference type="GO" id="GO:0042981">
    <property type="term" value="P:regulation of apoptotic process"/>
    <property type="evidence" value="ECO:0007669"/>
    <property type="project" value="InterPro"/>
</dbReference>
<evidence type="ECO:0000259" key="7">
    <source>
        <dbReference type="PROSITE" id="PS50063"/>
    </source>
</evidence>
<dbReference type="InterPro" id="IPR026298">
    <property type="entry name" value="Bcl-2_fam"/>
</dbReference>
<reference evidence="8" key="2">
    <citation type="submission" date="2025-09" db="UniProtKB">
        <authorList>
            <consortium name="Ensembl"/>
        </authorList>
    </citation>
    <scope>IDENTIFICATION</scope>
</reference>
<dbReference type="InterPro" id="IPR002475">
    <property type="entry name" value="Bcl2-like"/>
</dbReference>
<accession>A0A3Q2XQX2</accession>
<dbReference type="AlphaFoldDB" id="A0A3Q2XQX2"/>
<dbReference type="InterPro" id="IPR013279">
    <property type="entry name" value="Apop_reg_BclX"/>
</dbReference>
<sequence>MANERNRTIVENYICHKLSKRGYAWGFGAEDDAAAANNGLLVAPSPTLVLRCREASSGPERDCAPKRSHGSDPLADIHRVLREAGDELERLYQPDFTEMSRQLYLSSTTAQRRFAEVIDELFRDGVNWGRIIAFFEFGGTVCVECATKEDMTSQVDNIAEWMTEYLNGPLGSWIQDNGGWDAFVELYDRQRDSVFSCTWPSIKTVFGLAALGAASLTIGAYLTQK</sequence>
<dbReference type="GO" id="GO:0005741">
    <property type="term" value="C:mitochondrial outer membrane"/>
    <property type="evidence" value="ECO:0007669"/>
    <property type="project" value="TreeGrafter"/>
</dbReference>
<dbReference type="GeneTree" id="ENSGT01130000278332"/>
<evidence type="ECO:0000313" key="9">
    <source>
        <dbReference type="Proteomes" id="UP000264820"/>
    </source>
</evidence>
<dbReference type="PROSITE" id="PS50063">
    <property type="entry name" value="BH4_2"/>
    <property type="match status" value="1"/>
</dbReference>
<dbReference type="CDD" id="cd06845">
    <property type="entry name" value="Bcl-2_like"/>
    <property type="match status" value="1"/>
</dbReference>
<dbReference type="PANTHER" id="PTHR11256:SF11">
    <property type="entry name" value="APOPTOSIS REGULATOR BCL-2"/>
    <property type="match status" value="1"/>
</dbReference>
<evidence type="ECO:0000256" key="4">
    <source>
        <dbReference type="ARBA" id="ARBA00023136"/>
    </source>
</evidence>
<keyword evidence="4 6" id="KW-0472">Membrane</keyword>
<keyword evidence="6" id="KW-1133">Transmembrane helix</keyword>
<dbReference type="Gene3D" id="1.10.437.10">
    <property type="entry name" value="Blc2-like"/>
    <property type="match status" value="1"/>
</dbReference>
<dbReference type="InterPro" id="IPR046371">
    <property type="entry name" value="Bcl-2_BH1-3"/>
</dbReference>
<dbReference type="GO" id="GO:0051400">
    <property type="term" value="F:BH domain binding"/>
    <property type="evidence" value="ECO:0007669"/>
    <property type="project" value="TreeGrafter"/>
</dbReference>
<name>A0A3Q2XQX2_HIPCM</name>
<dbReference type="Proteomes" id="UP000264820">
    <property type="component" value="Unplaced"/>
</dbReference>
<dbReference type="InterPro" id="IPR036834">
    <property type="entry name" value="Bcl-2-like_sf"/>
</dbReference>
<dbReference type="STRING" id="109280.ENSHCOP00000002506"/>
<organism evidence="8 9">
    <name type="scientific">Hippocampus comes</name>
    <name type="common">Tiger tail seahorse</name>
    <dbReference type="NCBI Taxonomy" id="109280"/>
    <lineage>
        <taxon>Eukaryota</taxon>
        <taxon>Metazoa</taxon>
        <taxon>Chordata</taxon>
        <taxon>Craniata</taxon>
        <taxon>Vertebrata</taxon>
        <taxon>Euteleostomi</taxon>
        <taxon>Actinopterygii</taxon>
        <taxon>Neopterygii</taxon>
        <taxon>Teleostei</taxon>
        <taxon>Neoteleostei</taxon>
        <taxon>Acanthomorphata</taxon>
        <taxon>Syngnathiaria</taxon>
        <taxon>Syngnathiformes</taxon>
        <taxon>Syngnathoidei</taxon>
        <taxon>Syngnathidae</taxon>
        <taxon>Hippocampus</taxon>
    </lineage>
</organism>
<dbReference type="GO" id="GO:0097192">
    <property type="term" value="P:extrinsic apoptotic signaling pathway in absence of ligand"/>
    <property type="evidence" value="ECO:0007669"/>
    <property type="project" value="TreeGrafter"/>
</dbReference>
<comment type="similarity">
    <text evidence="2">Belongs to the Bcl-2 family.</text>
</comment>
<dbReference type="PROSITE" id="PS50062">
    <property type="entry name" value="BCL2_FAMILY"/>
    <property type="match status" value="1"/>
</dbReference>
<reference evidence="8" key="1">
    <citation type="submission" date="2025-08" db="UniProtKB">
        <authorList>
            <consortium name="Ensembl"/>
        </authorList>
    </citation>
    <scope>IDENTIFICATION</scope>
</reference>
<evidence type="ECO:0000256" key="2">
    <source>
        <dbReference type="ARBA" id="ARBA00009458"/>
    </source>
</evidence>